<accession>A0A7X2H1E5</accession>
<evidence type="ECO:0000313" key="1">
    <source>
        <dbReference type="EMBL" id="MRN51779.1"/>
    </source>
</evidence>
<organism evidence="1 2">
    <name type="scientific">Paenibacillus monticola</name>
    <dbReference type="NCBI Taxonomy" id="2666075"/>
    <lineage>
        <taxon>Bacteria</taxon>
        <taxon>Bacillati</taxon>
        <taxon>Bacillota</taxon>
        <taxon>Bacilli</taxon>
        <taxon>Bacillales</taxon>
        <taxon>Paenibacillaceae</taxon>
        <taxon>Paenibacillus</taxon>
    </lineage>
</organism>
<comment type="caution">
    <text evidence="1">The sequence shown here is derived from an EMBL/GenBank/DDBJ whole genome shotgun (WGS) entry which is preliminary data.</text>
</comment>
<dbReference type="Proteomes" id="UP000463051">
    <property type="component" value="Unassembled WGS sequence"/>
</dbReference>
<name>A0A7X2H1E5_9BACL</name>
<dbReference type="InterPro" id="IPR000014">
    <property type="entry name" value="PAS"/>
</dbReference>
<dbReference type="RefSeq" id="WP_154116618.1">
    <property type="nucleotide sequence ID" value="NZ_WJXB01000001.1"/>
</dbReference>
<protein>
    <recommendedName>
        <fullName evidence="3">PAS domain-containing protein</fullName>
    </recommendedName>
</protein>
<proteinExistence type="predicted"/>
<keyword evidence="2" id="KW-1185">Reference proteome</keyword>
<dbReference type="AlphaFoldDB" id="A0A7X2H1E5"/>
<reference evidence="1 2" key="1">
    <citation type="submission" date="2019-11" db="EMBL/GenBank/DDBJ databases">
        <title>Paenibacillus monticola sp. nov., a novel PGPR strain isolated from mountain sample in China.</title>
        <authorList>
            <person name="Zhao Q."/>
            <person name="Li H.-P."/>
            <person name="Zhang J.-L."/>
        </authorList>
    </citation>
    <scope>NUCLEOTIDE SEQUENCE [LARGE SCALE GENOMIC DNA]</scope>
    <source>
        <strain evidence="1 2">LC-T2</strain>
    </source>
</reference>
<gene>
    <name evidence="1" type="ORF">GJB61_02045</name>
</gene>
<evidence type="ECO:0008006" key="3">
    <source>
        <dbReference type="Google" id="ProtNLM"/>
    </source>
</evidence>
<dbReference type="EMBL" id="WJXB01000001">
    <property type="protein sequence ID" value="MRN51779.1"/>
    <property type="molecule type" value="Genomic_DNA"/>
</dbReference>
<sequence>MPESLSTSITNYFDTLSQNVLLINSSGIILYTNNRWRAYRKEYGLSPLKEWVGVNCFELLQELITEPTPIAVLRQSLQSILQGERLVFSSEFSMPTNKGLRRFRSEIFPLISGVPSARELLVISLFDAGAVKEQRTLTAFRPPSASRKHSHKLIPICASCKSIRNAKEEWDTIEHFLQQHLSMQFTHDICPDCIRLLYPKYAGAFTGSTGH</sequence>
<evidence type="ECO:0000313" key="2">
    <source>
        <dbReference type="Proteomes" id="UP000463051"/>
    </source>
</evidence>
<dbReference type="CDD" id="cd00130">
    <property type="entry name" value="PAS"/>
    <property type="match status" value="1"/>
</dbReference>